<evidence type="ECO:0000313" key="12">
    <source>
        <dbReference type="WBParaSite" id="ASIM_0001061101-mRNA-1"/>
    </source>
</evidence>
<reference evidence="10 11" key="2">
    <citation type="submission" date="2018-11" db="EMBL/GenBank/DDBJ databases">
        <authorList>
            <consortium name="Pathogen Informatics"/>
        </authorList>
    </citation>
    <scope>NUCLEOTIDE SEQUENCE [LARGE SCALE GENOMIC DNA]</scope>
</reference>
<evidence type="ECO:0000313" key="10">
    <source>
        <dbReference type="EMBL" id="VDK42458.1"/>
    </source>
</evidence>
<dbReference type="Proteomes" id="UP000267096">
    <property type="component" value="Unassembled WGS sequence"/>
</dbReference>
<dbReference type="GO" id="GO:0032040">
    <property type="term" value="C:small-subunit processome"/>
    <property type="evidence" value="ECO:0007669"/>
    <property type="project" value="InterPro"/>
</dbReference>
<evidence type="ECO:0000256" key="4">
    <source>
        <dbReference type="ARBA" id="ARBA00023242"/>
    </source>
</evidence>
<dbReference type="WBParaSite" id="ASIM_0001061101-mRNA-1">
    <property type="protein sequence ID" value="ASIM_0001061101-mRNA-1"/>
    <property type="gene ID" value="ASIM_0001061101"/>
</dbReference>
<reference evidence="12" key="1">
    <citation type="submission" date="2017-02" db="UniProtKB">
        <authorList>
            <consortium name="WormBaseParasite"/>
        </authorList>
    </citation>
    <scope>IDENTIFICATION</scope>
</reference>
<dbReference type="OrthoDB" id="25675at2759"/>
<evidence type="ECO:0000256" key="5">
    <source>
        <dbReference type="ARBA" id="ARBA00037300"/>
    </source>
</evidence>
<keyword evidence="2" id="KW-0690">Ribosome biogenesis</keyword>
<evidence type="ECO:0000256" key="8">
    <source>
        <dbReference type="SAM" id="MobiDB-lite"/>
    </source>
</evidence>
<dbReference type="InterPro" id="IPR029060">
    <property type="entry name" value="PIN-like_dom_sf"/>
</dbReference>
<proteinExistence type="inferred from homology"/>
<organism evidence="12">
    <name type="scientific">Anisakis simplex</name>
    <name type="common">Herring worm</name>
    <dbReference type="NCBI Taxonomy" id="6269"/>
    <lineage>
        <taxon>Eukaryota</taxon>
        <taxon>Metazoa</taxon>
        <taxon>Ecdysozoa</taxon>
        <taxon>Nematoda</taxon>
        <taxon>Chromadorea</taxon>
        <taxon>Rhabditida</taxon>
        <taxon>Spirurina</taxon>
        <taxon>Ascaridomorpha</taxon>
        <taxon>Ascaridoidea</taxon>
        <taxon>Anisakidae</taxon>
        <taxon>Anisakis</taxon>
        <taxon>Anisakis simplex complex</taxon>
    </lineage>
</organism>
<evidence type="ECO:0000259" key="9">
    <source>
        <dbReference type="Pfam" id="PF24779"/>
    </source>
</evidence>
<dbReference type="AlphaFoldDB" id="A0A0M3JRR2"/>
<evidence type="ECO:0000256" key="6">
    <source>
        <dbReference type="ARBA" id="ARBA00038503"/>
    </source>
</evidence>
<gene>
    <name evidence="10" type="ORF">ASIM_LOCUS10169</name>
</gene>
<feature type="compositionally biased region" description="Low complexity" evidence="8">
    <location>
        <begin position="236"/>
        <end position="249"/>
    </location>
</feature>
<dbReference type="EMBL" id="UYRR01030986">
    <property type="protein sequence ID" value="VDK42458.1"/>
    <property type="molecule type" value="Genomic_DNA"/>
</dbReference>
<dbReference type="InterPro" id="IPR006984">
    <property type="entry name" value="Fcf1/UTP23"/>
</dbReference>
<feature type="compositionally biased region" description="Basic residues" evidence="8">
    <location>
        <begin position="218"/>
        <end position="229"/>
    </location>
</feature>
<dbReference type="PANTHER" id="PTHR12416">
    <property type="entry name" value="RRNA-PROCESSING PROTEIN UTP23 HOMOLOG"/>
    <property type="match status" value="1"/>
</dbReference>
<dbReference type="InterPro" id="IPR057776">
    <property type="entry name" value="UTP23_sensor"/>
</dbReference>
<sequence>MKVKRYKRAQRILTVYRHNFGFNPPYRVLMDGTFAMAALQNKINLREQMPKYLNEEVEICVTKCVLNELEKLGDALYGALHICKQFTIDPCPHEPLRSASECIRHMARRMESKTKYLIATQDNALTDSLRQLRGAPILFIKYKGILIDKVSEATMEALNRPKDDLNAINQLKRKIIGDDEDASVKRKKRKIKGPNPLSMKKKKKRPVVSANAKGKNGTVKKRRHRKYKKGGGDAANSNINSSNNGKVPN</sequence>
<accession>A0A0M3JRR2</accession>
<evidence type="ECO:0000256" key="1">
    <source>
        <dbReference type="ARBA" id="ARBA00004604"/>
    </source>
</evidence>
<evidence type="ECO:0000256" key="3">
    <source>
        <dbReference type="ARBA" id="ARBA00022552"/>
    </source>
</evidence>
<protein>
    <recommendedName>
        <fullName evidence="7">rRNA-processing protein UTP23 homolog</fullName>
    </recommendedName>
</protein>
<feature type="region of interest" description="Disordered" evidence="8">
    <location>
        <begin position="180"/>
        <end position="249"/>
    </location>
</feature>
<comment type="subcellular location">
    <subcellularLocation>
        <location evidence="1">Nucleus</location>
        <location evidence="1">Nucleolus</location>
    </subcellularLocation>
</comment>
<comment type="function">
    <text evidence="5">Involved in rRNA-processing and ribosome biogenesis.</text>
</comment>
<evidence type="ECO:0000256" key="2">
    <source>
        <dbReference type="ARBA" id="ARBA00022517"/>
    </source>
</evidence>
<dbReference type="SUPFAM" id="SSF88723">
    <property type="entry name" value="PIN domain-like"/>
    <property type="match status" value="1"/>
</dbReference>
<name>A0A0M3JRR2_ANISI</name>
<dbReference type="Gene3D" id="3.40.50.1010">
    <property type="entry name" value="5'-nuclease"/>
    <property type="match status" value="1"/>
</dbReference>
<keyword evidence="11" id="KW-1185">Reference proteome</keyword>
<dbReference type="Pfam" id="PF24779">
    <property type="entry name" value="UTP23_sensor"/>
    <property type="match status" value="1"/>
</dbReference>
<keyword evidence="4" id="KW-0539">Nucleus</keyword>
<dbReference type="CDD" id="cd09866">
    <property type="entry name" value="PIN_Fcf1-Utp23-H"/>
    <property type="match status" value="1"/>
</dbReference>
<keyword evidence="3" id="KW-0698">rRNA processing</keyword>
<feature type="domain" description="UTP23 sensor motif region" evidence="9">
    <location>
        <begin position="185"/>
        <end position="204"/>
    </location>
</feature>
<evidence type="ECO:0000256" key="7">
    <source>
        <dbReference type="ARBA" id="ARBA00071400"/>
    </source>
</evidence>
<dbReference type="FunFam" id="3.40.50.1010:FF:000006">
    <property type="entry name" value="rRNA-processing protein UTP23 homolog"/>
    <property type="match status" value="1"/>
</dbReference>
<comment type="similarity">
    <text evidence="6">Belongs to the UTP23/FCF1 family. UTP23 subfamily.</text>
</comment>
<evidence type="ECO:0000313" key="11">
    <source>
        <dbReference type="Proteomes" id="UP000267096"/>
    </source>
</evidence>
<dbReference type="Pfam" id="PF04900">
    <property type="entry name" value="Fcf1"/>
    <property type="match status" value="1"/>
</dbReference>
<dbReference type="GO" id="GO:0006364">
    <property type="term" value="P:rRNA processing"/>
    <property type="evidence" value="ECO:0007669"/>
    <property type="project" value="UniProtKB-KW"/>
</dbReference>